<evidence type="ECO:0000313" key="4">
    <source>
        <dbReference type="EMBL" id="AXV66681.1"/>
    </source>
</evidence>
<keyword evidence="1" id="KW-0732">Signal</keyword>
<dbReference type="NCBIfam" id="TIGR03501">
    <property type="entry name" value="GlyGly_CTERM"/>
    <property type="match status" value="1"/>
</dbReference>
<dbReference type="Pfam" id="PF03372">
    <property type="entry name" value="Exo_endo_phos"/>
    <property type="match status" value="1"/>
</dbReference>
<dbReference type="SUPFAM" id="SSF56219">
    <property type="entry name" value="DNase I-like"/>
    <property type="match status" value="1"/>
</dbReference>
<keyword evidence="4" id="KW-0255">Endonuclease</keyword>
<reference evidence="4 5" key="1">
    <citation type="submission" date="2018-08" db="EMBL/GenBank/DDBJ databases">
        <title>Draft genome sequence of Pseudoalteromonas donghaensis HJ51.</title>
        <authorList>
            <person name="Oh J."/>
            <person name="Roh D."/>
        </authorList>
    </citation>
    <scope>NUCLEOTIDE SEQUENCE [LARGE SCALE GENOMIC DNA]</scope>
    <source>
        <strain evidence="4 5">HJ51</strain>
    </source>
</reference>
<dbReference type="EMBL" id="CP032090">
    <property type="protein sequence ID" value="AXV66681.1"/>
    <property type="molecule type" value="Genomic_DNA"/>
</dbReference>
<dbReference type="Pfam" id="PF00028">
    <property type="entry name" value="Cadherin"/>
    <property type="match status" value="1"/>
</dbReference>
<dbReference type="GO" id="GO:0007156">
    <property type="term" value="P:homophilic cell adhesion via plasma membrane adhesion molecules"/>
    <property type="evidence" value="ECO:0007669"/>
    <property type="project" value="InterPro"/>
</dbReference>
<dbReference type="PANTHER" id="PTHR42834">
    <property type="entry name" value="ENDONUCLEASE/EXONUCLEASE/PHOSPHATASE FAMILY PROTEIN (AFU_ORTHOLOGUE AFUA_3G09210)"/>
    <property type="match status" value="1"/>
</dbReference>
<dbReference type="PROSITE" id="PS50268">
    <property type="entry name" value="CADHERIN_2"/>
    <property type="match status" value="1"/>
</dbReference>
<dbReference type="InterPro" id="IPR002126">
    <property type="entry name" value="Cadherin-like_dom"/>
</dbReference>
<dbReference type="SUPFAM" id="SSF49313">
    <property type="entry name" value="Cadherin-like"/>
    <property type="match status" value="1"/>
</dbReference>
<dbReference type="GO" id="GO:0005509">
    <property type="term" value="F:calcium ion binding"/>
    <property type="evidence" value="ECO:0007669"/>
    <property type="project" value="InterPro"/>
</dbReference>
<dbReference type="InterPro" id="IPR001322">
    <property type="entry name" value="Lamin_tail_dom"/>
</dbReference>
<feature type="signal peptide" evidence="1">
    <location>
        <begin position="1"/>
        <end position="22"/>
    </location>
</feature>
<dbReference type="RefSeq" id="WP_065979461.1">
    <property type="nucleotide sequence ID" value="NZ_CP032090.1"/>
</dbReference>
<accession>A0AAD0WE40</accession>
<dbReference type="SUPFAM" id="SSF74853">
    <property type="entry name" value="Lamin A/C globular tail domain"/>
    <property type="match status" value="1"/>
</dbReference>
<feature type="chain" id="PRO_5042273636" evidence="1">
    <location>
        <begin position="23"/>
        <end position="916"/>
    </location>
</feature>
<evidence type="ECO:0000259" key="2">
    <source>
        <dbReference type="PROSITE" id="PS50268"/>
    </source>
</evidence>
<dbReference type="CDD" id="cd04486">
    <property type="entry name" value="YhcR_OBF_like"/>
    <property type="match status" value="1"/>
</dbReference>
<organism evidence="4 5">
    <name type="scientific">Pseudoalteromonas lipolytica</name>
    <dbReference type="NCBI Taxonomy" id="570156"/>
    <lineage>
        <taxon>Bacteria</taxon>
        <taxon>Pseudomonadati</taxon>
        <taxon>Pseudomonadota</taxon>
        <taxon>Gammaproteobacteria</taxon>
        <taxon>Alteromonadales</taxon>
        <taxon>Pseudoalteromonadaceae</taxon>
        <taxon>Pseudoalteromonas</taxon>
    </lineage>
</organism>
<evidence type="ECO:0000313" key="5">
    <source>
        <dbReference type="Proteomes" id="UP000264605"/>
    </source>
</evidence>
<dbReference type="PANTHER" id="PTHR42834:SF1">
    <property type="entry name" value="ENDONUCLEASE_EXONUCLEASE_PHOSPHATASE FAMILY PROTEIN (AFU_ORTHOLOGUE AFUA_3G09210)"/>
    <property type="match status" value="1"/>
</dbReference>
<evidence type="ECO:0000259" key="3">
    <source>
        <dbReference type="PROSITE" id="PS51841"/>
    </source>
</evidence>
<name>A0AAD0WE40_9GAMM</name>
<dbReference type="GO" id="GO:0004519">
    <property type="term" value="F:endonuclease activity"/>
    <property type="evidence" value="ECO:0007669"/>
    <property type="project" value="UniProtKB-KW"/>
</dbReference>
<dbReference type="InterPro" id="IPR047971">
    <property type="entry name" value="ExeM-like"/>
</dbReference>
<dbReference type="InterPro" id="IPR036415">
    <property type="entry name" value="Lamin_tail_dom_sf"/>
</dbReference>
<dbReference type="AlphaFoldDB" id="A0AAD0WE40"/>
<dbReference type="KEGG" id="pdj:D0907_15950"/>
<dbReference type="Pfam" id="PF00932">
    <property type="entry name" value="LTD"/>
    <property type="match status" value="1"/>
</dbReference>
<dbReference type="InterPro" id="IPR036691">
    <property type="entry name" value="Endo/exonu/phosph_ase_sf"/>
</dbReference>
<feature type="domain" description="Cadherin" evidence="2">
    <location>
        <begin position="790"/>
        <end position="897"/>
    </location>
</feature>
<gene>
    <name evidence="4" type="ORF">D0907_15950</name>
</gene>
<dbReference type="Gene3D" id="3.60.10.10">
    <property type="entry name" value="Endonuclease/exonuclease/phosphatase"/>
    <property type="match status" value="1"/>
</dbReference>
<dbReference type="Proteomes" id="UP000264605">
    <property type="component" value="Chromosome"/>
</dbReference>
<dbReference type="CDD" id="cd10283">
    <property type="entry name" value="MnuA_DNase1-like"/>
    <property type="match status" value="1"/>
</dbReference>
<sequence>MINTKLTPLALVIASLSAPASANLIISEYVEGSANNKAVELYNTSSTELSLDGYTISLYSNGNGDLASPNNSLTLSGTLAANGTYVIANAGASAELIAKADTDSTITYFNGDDALVLSKDGAIVDSFGQLGVDPGSAWSEGGVTTANKTLRRKTTVTTGRTDATAGFNPSEEWEQFDQDDFSNLGLYGDSSEPTPEPEPVTPLVCGAEKTLISAIQGEGGDSPLINTEVEVEGVVTADFQGDDQLKGFFIGSLAADIDANPLTSEGVFVYFADTDVTVGDHVRVKGSVAEYYSATQLGDVSQVEICATGLTTDATAITLPVADVADLEAYEGMLVTLSQPLVVNNNYGLGRYGEVDLGTERLYQGTQVALPGDAANAIEAENLKKQILIDDGSTKQNRDPIAYPGTGLDAYNTLRLGDTVNSITGVMGYSFDRYRIHPTVQPSFTATNPRADAPELAEGADLRVASFNVLNYFNGDGQGAGFPTSRGADSEEEFIRQQAKIVSAITAIQADVIGLMEIENDGFGENSAIASLVAALNDEDVNNSYAFVDFNVPQVGTDAITTAIIYRANKVTEVGTAAHTTVAPFDYSNRPPIAQSFKSLETEEVFTVAVAHLKSKGGCGSAEGNNADLGDGQACWNEIRVAGANAYADWLATHPTGVADDDVILVGDMNAYAMEDPIRAFADKGLKSAVTELDGNTLGYSYSFSGRIGSLDHALVSESLLGKVVAATDWHINADEPISLDYNLEYKSSTQQASLYADNAYRASDHDPVIIDIKSEPAPEPIPEPQAPVISPEQAFEVLENSAIGTVIGQLEFSDADAEYTPVVKFIVSGENADAISIDALGQISLTKELDYEFENKLTLMIRAEDSAGNLSEAQLLYINVKNDEADDEDEDDSGSFGWLSLLALPFVAVRRRFKA</sequence>
<dbReference type="NCBIfam" id="NF033681">
    <property type="entry name" value="ExeM_NucH_DNase"/>
    <property type="match status" value="1"/>
</dbReference>
<proteinExistence type="predicted"/>
<dbReference type="InterPro" id="IPR020008">
    <property type="entry name" value="GlyGly_CTERM"/>
</dbReference>
<dbReference type="Gene3D" id="2.60.40.60">
    <property type="entry name" value="Cadherins"/>
    <property type="match status" value="1"/>
</dbReference>
<keyword evidence="4" id="KW-0378">Hydrolase</keyword>
<keyword evidence="4" id="KW-0540">Nuclease</keyword>
<dbReference type="GeneID" id="99506974"/>
<dbReference type="InterPro" id="IPR005135">
    <property type="entry name" value="Endo/exonuclease/phosphatase"/>
</dbReference>
<dbReference type="GO" id="GO:0016020">
    <property type="term" value="C:membrane"/>
    <property type="evidence" value="ECO:0007669"/>
    <property type="project" value="InterPro"/>
</dbReference>
<protein>
    <submittedName>
        <fullName evidence="4">ExeM/NucH family extracellular endonuclease</fullName>
    </submittedName>
</protein>
<evidence type="ECO:0000256" key="1">
    <source>
        <dbReference type="SAM" id="SignalP"/>
    </source>
</evidence>
<feature type="domain" description="LTD" evidence="3">
    <location>
        <begin position="14"/>
        <end position="131"/>
    </location>
</feature>
<dbReference type="CDD" id="cd11304">
    <property type="entry name" value="Cadherin_repeat"/>
    <property type="match status" value="1"/>
</dbReference>
<dbReference type="PROSITE" id="PS51841">
    <property type="entry name" value="LTD"/>
    <property type="match status" value="1"/>
</dbReference>
<dbReference type="InterPro" id="IPR015919">
    <property type="entry name" value="Cadherin-like_sf"/>
</dbReference>